<gene>
    <name evidence="15" type="ORF">SAHL_10225</name>
</gene>
<feature type="transmembrane region" description="Helical" evidence="14">
    <location>
        <begin position="464"/>
        <end position="484"/>
    </location>
</feature>
<evidence type="ECO:0000256" key="14">
    <source>
        <dbReference type="RuleBase" id="RU366012"/>
    </source>
</evidence>
<evidence type="ECO:0000256" key="8">
    <source>
        <dbReference type="ARBA" id="ARBA00023053"/>
    </source>
</evidence>
<dbReference type="GO" id="GO:0015824">
    <property type="term" value="P:proline transport"/>
    <property type="evidence" value="ECO:0007669"/>
    <property type="project" value="UniProtKB-UniRule"/>
</dbReference>
<evidence type="ECO:0000256" key="10">
    <source>
        <dbReference type="ARBA" id="ARBA00023136"/>
    </source>
</evidence>
<dbReference type="PROSITE" id="PS00457">
    <property type="entry name" value="NA_SOLUT_SYMP_2"/>
    <property type="match status" value="1"/>
</dbReference>
<dbReference type="GO" id="GO:0031402">
    <property type="term" value="F:sodium ion binding"/>
    <property type="evidence" value="ECO:0007669"/>
    <property type="project" value="UniProtKB-UniRule"/>
</dbReference>
<proteinExistence type="inferred from homology"/>
<comment type="subcellular location">
    <subcellularLocation>
        <location evidence="14">Cell inner membrane</location>
        <topology evidence="14">Multi-pass membrane protein</topology>
    </subcellularLocation>
    <subcellularLocation>
        <location evidence="1">Cell membrane</location>
        <topology evidence="1">Multi-pass membrane protein</topology>
    </subcellularLocation>
</comment>
<evidence type="ECO:0000256" key="7">
    <source>
        <dbReference type="ARBA" id="ARBA00022989"/>
    </source>
</evidence>
<dbReference type="PANTHER" id="PTHR48086">
    <property type="entry name" value="SODIUM/PROLINE SYMPORTER-RELATED"/>
    <property type="match status" value="1"/>
</dbReference>
<evidence type="ECO:0000256" key="1">
    <source>
        <dbReference type="ARBA" id="ARBA00004651"/>
    </source>
</evidence>
<dbReference type="AlphaFoldDB" id="A0A423PS33"/>
<dbReference type="Gene3D" id="1.20.1730.10">
    <property type="entry name" value="Sodium/glucose cotransporter"/>
    <property type="match status" value="1"/>
</dbReference>
<dbReference type="PROSITE" id="PS50283">
    <property type="entry name" value="NA_SOLUT_SYMP_3"/>
    <property type="match status" value="1"/>
</dbReference>
<dbReference type="NCBIfam" id="TIGR02121">
    <property type="entry name" value="Na_Pro_sym"/>
    <property type="match status" value="1"/>
</dbReference>
<dbReference type="InterPro" id="IPR011851">
    <property type="entry name" value="Na/Pro_symporter"/>
</dbReference>
<sequence>MAIGIWISLICYFALMLGIGFYAWRKSTSSSEEYILGGRNLSPAVAALSAGASDMSGWLLLGLPGALYASGLVEAWIGIGLFVGAFANWIIVAPRLREQTQRYDNSLTIPQFLSNRFPSRAMALRTVSAVIIVVFFAVYTASGLVAGGKLFTSAFGGVIDTDMMSDYAVGIWLTLGIVLTYTVVGGFLAVSLTDFCQGCIMMVALVLMPVVVLFGSGGGGFDQASETLAGVDPNFLSWTDGLSIIGFLSAVTWGLGYFGQPHIIVRFMAIRSISEVPKARNIGMTWMAVSLIGAVALGVFGRAYVERNGVEVEDAETIFIVLADLLFHPLITGFLYAALLAAVMSTISSQLLVASSSLTEDFYRLFLRRNASEGETVLIGRLSVLLVGLAAVFIASNPDSQVLGLVSNAWAGFGAAFGPLIILSLTWPRMSGSGAVAGLVAGALTVIVWIQLGWNSEFFGWDGIYEIIPGFIVAWIAIYVVSLATESSGEFRPLEADRA</sequence>
<comment type="function">
    <text evidence="14">Catalyzes the sodium-dependent uptake of extracellular L-proline.</text>
</comment>
<keyword evidence="3 14" id="KW-0813">Transport</keyword>
<dbReference type="GO" id="GO:0015193">
    <property type="term" value="F:L-proline transmembrane transporter activity"/>
    <property type="evidence" value="ECO:0007669"/>
    <property type="project" value="TreeGrafter"/>
</dbReference>
<protein>
    <recommendedName>
        <fullName evidence="14">Sodium/proline symporter</fullName>
    </recommendedName>
    <alternativeName>
        <fullName evidence="14">Proline permease</fullName>
    </alternativeName>
</protein>
<name>A0A423PS33_9GAMM</name>
<dbReference type="Proteomes" id="UP000285123">
    <property type="component" value="Unassembled WGS sequence"/>
</dbReference>
<keyword evidence="8 14" id="KW-0915">Sodium</keyword>
<accession>A0A423PS33</accession>
<dbReference type="CDD" id="cd11475">
    <property type="entry name" value="SLC5sbd_PutP"/>
    <property type="match status" value="1"/>
</dbReference>
<dbReference type="InterPro" id="IPR038377">
    <property type="entry name" value="Na/Glc_symporter_sf"/>
</dbReference>
<dbReference type="EMBL" id="AYKF01000087">
    <property type="protein sequence ID" value="ROO28426.1"/>
    <property type="molecule type" value="Genomic_DNA"/>
</dbReference>
<feature type="transmembrane region" description="Helical" evidence="14">
    <location>
        <begin position="435"/>
        <end position="452"/>
    </location>
</feature>
<evidence type="ECO:0000256" key="3">
    <source>
        <dbReference type="ARBA" id="ARBA00022448"/>
    </source>
</evidence>
<dbReference type="GO" id="GO:0005886">
    <property type="term" value="C:plasma membrane"/>
    <property type="evidence" value="ECO:0007669"/>
    <property type="project" value="UniProtKB-SubCell"/>
</dbReference>
<evidence type="ECO:0000256" key="9">
    <source>
        <dbReference type="ARBA" id="ARBA00023065"/>
    </source>
</evidence>
<evidence type="ECO:0000256" key="12">
    <source>
        <dbReference type="ARBA" id="ARBA00033708"/>
    </source>
</evidence>
<evidence type="ECO:0000256" key="5">
    <source>
        <dbReference type="ARBA" id="ARBA00022692"/>
    </source>
</evidence>
<dbReference type="OrthoDB" id="9789704at2"/>
<evidence type="ECO:0000256" key="4">
    <source>
        <dbReference type="ARBA" id="ARBA00022475"/>
    </source>
</evidence>
<feature type="transmembrane region" description="Helical" evidence="14">
    <location>
        <begin position="241"/>
        <end position="265"/>
    </location>
</feature>
<keyword evidence="10 14" id="KW-0472">Membrane</keyword>
<evidence type="ECO:0000256" key="13">
    <source>
        <dbReference type="RuleBase" id="RU362091"/>
    </source>
</evidence>
<dbReference type="InterPro" id="IPR001734">
    <property type="entry name" value="Na/solute_symporter"/>
</dbReference>
<comment type="caution">
    <text evidence="15">The sequence shown here is derived from an EMBL/GenBank/DDBJ whole genome shotgun (WGS) entry which is preliminary data.</text>
</comment>
<feature type="transmembrane region" description="Helical" evidence="14">
    <location>
        <begin position="126"/>
        <end position="147"/>
    </location>
</feature>
<keyword evidence="4" id="KW-1003">Cell membrane</keyword>
<feature type="transmembrane region" description="Helical" evidence="14">
    <location>
        <begin position="167"/>
        <end position="192"/>
    </location>
</feature>
<feature type="transmembrane region" description="Helical" evidence="14">
    <location>
        <begin position="286"/>
        <end position="305"/>
    </location>
</feature>
<feature type="transmembrane region" description="Helical" evidence="14">
    <location>
        <begin position="325"/>
        <end position="355"/>
    </location>
</feature>
<dbReference type="Pfam" id="PF00474">
    <property type="entry name" value="SSF"/>
    <property type="match status" value="1"/>
</dbReference>
<evidence type="ECO:0000256" key="11">
    <source>
        <dbReference type="ARBA" id="ARBA00023201"/>
    </source>
</evidence>
<feature type="transmembrane region" description="Helical" evidence="14">
    <location>
        <begin position="75"/>
        <end position="93"/>
    </location>
</feature>
<keyword evidence="7 14" id="KW-1133">Transmembrane helix</keyword>
<keyword evidence="5 14" id="KW-0812">Transmembrane</keyword>
<evidence type="ECO:0000256" key="6">
    <source>
        <dbReference type="ARBA" id="ARBA00022847"/>
    </source>
</evidence>
<keyword evidence="11 14" id="KW-0739">Sodium transport</keyword>
<keyword evidence="14" id="KW-0029">Amino-acid transport</keyword>
<dbReference type="RefSeq" id="WP_123591314.1">
    <property type="nucleotide sequence ID" value="NZ_AYKF01000087.1"/>
</dbReference>
<evidence type="ECO:0000313" key="15">
    <source>
        <dbReference type="EMBL" id="ROO28426.1"/>
    </source>
</evidence>
<organism evidence="15 16">
    <name type="scientific">Salinisphaera orenii YIM 95161</name>
    <dbReference type="NCBI Taxonomy" id="1051139"/>
    <lineage>
        <taxon>Bacteria</taxon>
        <taxon>Pseudomonadati</taxon>
        <taxon>Pseudomonadota</taxon>
        <taxon>Gammaproteobacteria</taxon>
        <taxon>Salinisphaerales</taxon>
        <taxon>Salinisphaeraceae</taxon>
        <taxon>Salinisphaera</taxon>
    </lineage>
</organism>
<comment type="similarity">
    <text evidence="2 13">Belongs to the sodium:solute symporter (SSF) (TC 2.A.21) family.</text>
</comment>
<dbReference type="InterPro" id="IPR050277">
    <property type="entry name" value="Sodium:Solute_Symporter"/>
</dbReference>
<feature type="transmembrane region" description="Helical" evidence="14">
    <location>
        <begin position="6"/>
        <end position="24"/>
    </location>
</feature>
<dbReference type="InterPro" id="IPR018212">
    <property type="entry name" value="Na/solute_symporter_CS"/>
</dbReference>
<evidence type="ECO:0000313" key="16">
    <source>
        <dbReference type="Proteomes" id="UP000285123"/>
    </source>
</evidence>
<comment type="catalytic activity">
    <reaction evidence="12">
        <text>L-proline(in) + Na(+)(in) = L-proline(out) + Na(+)(out)</text>
        <dbReference type="Rhea" id="RHEA:28967"/>
        <dbReference type="ChEBI" id="CHEBI:29101"/>
        <dbReference type="ChEBI" id="CHEBI:60039"/>
    </reaction>
</comment>
<dbReference type="NCBIfam" id="TIGR00813">
    <property type="entry name" value="sss"/>
    <property type="match status" value="1"/>
</dbReference>
<keyword evidence="9 14" id="KW-0406">Ion transport</keyword>
<dbReference type="GO" id="GO:0005298">
    <property type="term" value="F:proline:sodium symporter activity"/>
    <property type="evidence" value="ECO:0007669"/>
    <property type="project" value="UniProtKB-UniRule"/>
</dbReference>
<keyword evidence="6 14" id="KW-0769">Symport</keyword>
<keyword evidence="14" id="KW-0997">Cell inner membrane</keyword>
<dbReference type="PANTHER" id="PTHR48086:SF3">
    <property type="entry name" value="SODIUM_PROLINE SYMPORTER"/>
    <property type="match status" value="1"/>
</dbReference>
<reference evidence="15 16" key="1">
    <citation type="submission" date="2013-10" db="EMBL/GenBank/DDBJ databases">
        <title>Salinisphaera halophila YIM 95161 Genome Sequencing.</title>
        <authorList>
            <person name="Lai Q."/>
            <person name="Li C."/>
            <person name="Shao Z."/>
        </authorList>
    </citation>
    <scope>NUCLEOTIDE SEQUENCE [LARGE SCALE GENOMIC DNA]</scope>
    <source>
        <strain evidence="15 16">YIM 95161</strain>
    </source>
</reference>
<feature type="transmembrane region" description="Helical" evidence="14">
    <location>
        <begin position="199"/>
        <end position="221"/>
    </location>
</feature>
<feature type="transmembrane region" description="Helical" evidence="14">
    <location>
        <begin position="376"/>
        <end position="396"/>
    </location>
</feature>
<feature type="transmembrane region" description="Helical" evidence="14">
    <location>
        <begin position="402"/>
        <end position="423"/>
    </location>
</feature>
<evidence type="ECO:0000256" key="2">
    <source>
        <dbReference type="ARBA" id="ARBA00006434"/>
    </source>
</evidence>